<protein>
    <submittedName>
        <fullName evidence="1">Uncharacterized protein</fullName>
    </submittedName>
</protein>
<sequence length="48" mass="5603">MGTTTGIFEIKTGFIIRGANEYKKIGFKYIKNYERNFEESEGDTEFTK</sequence>
<accession>A0A0F6H5Y9</accession>
<dbReference type="Proteomes" id="UP000006324">
    <property type="component" value="Unassembled WGS sequence"/>
</dbReference>
<evidence type="ECO:0000313" key="2">
    <source>
        <dbReference type="Proteomes" id="UP000006324"/>
    </source>
</evidence>
<evidence type="ECO:0000313" key="1">
    <source>
        <dbReference type="EMBL" id="EKO23638.1"/>
    </source>
</evidence>
<dbReference type="EMBL" id="AHNQ02000043">
    <property type="protein sequence ID" value="EKO23638.1"/>
    <property type="molecule type" value="Genomic_DNA"/>
</dbReference>
<dbReference type="AlphaFoldDB" id="A0A0F6H5Y9"/>
<proteinExistence type="predicted"/>
<reference evidence="1 2" key="1">
    <citation type="submission" date="2012-09" db="EMBL/GenBank/DDBJ databases">
        <authorList>
            <person name="Harkins D.M."/>
            <person name="Durkin A.S."/>
            <person name="Brinkac L.M."/>
            <person name="Selengut J.D."/>
            <person name="Sanka R."/>
            <person name="DePew J."/>
            <person name="Purushe J."/>
            <person name="Chanthongthip A."/>
            <person name="Lattana O."/>
            <person name="Phetsouvanh R."/>
            <person name="Newton P.N."/>
            <person name="Vinetz J.M."/>
            <person name="Sutton G.G."/>
            <person name="Nelson W.C."/>
            <person name="Fouts D.E."/>
        </authorList>
    </citation>
    <scope>NUCLEOTIDE SEQUENCE [LARGE SCALE GENOMIC DNA]</scope>
    <source>
        <strain evidence="1 2">UI 12621</strain>
    </source>
</reference>
<comment type="caution">
    <text evidence="1">The sequence shown here is derived from an EMBL/GenBank/DDBJ whole genome shotgun (WGS) entry which is preliminary data.</text>
</comment>
<name>A0A0F6H5Y9_LEPIR</name>
<gene>
    <name evidence="1" type="ORF">LEP1GSC104_4932</name>
</gene>
<organism evidence="1 2">
    <name type="scientific">Leptospira interrogans str. UI 12621</name>
    <dbReference type="NCBI Taxonomy" id="1049937"/>
    <lineage>
        <taxon>Bacteria</taxon>
        <taxon>Pseudomonadati</taxon>
        <taxon>Spirochaetota</taxon>
        <taxon>Spirochaetia</taxon>
        <taxon>Leptospirales</taxon>
        <taxon>Leptospiraceae</taxon>
        <taxon>Leptospira</taxon>
    </lineage>
</organism>